<dbReference type="EMBL" id="QLZR01000001">
    <property type="protein sequence ID" value="RAZ80819.1"/>
    <property type="molecule type" value="Genomic_DNA"/>
</dbReference>
<feature type="chain" id="PRO_5016893279" evidence="3">
    <location>
        <begin position="27"/>
        <end position="325"/>
    </location>
</feature>
<accession>A0A365L603</accession>
<evidence type="ECO:0000256" key="1">
    <source>
        <dbReference type="ARBA" id="ARBA00008814"/>
    </source>
</evidence>
<gene>
    <name evidence="5" type="ORF">DP120_00575</name>
</gene>
<dbReference type="InterPro" id="IPR054828">
    <property type="entry name" value="Vit_B12_bind_prot"/>
</dbReference>
<dbReference type="PROSITE" id="PS50983">
    <property type="entry name" value="FE_B12_PBP"/>
    <property type="match status" value="1"/>
</dbReference>
<dbReference type="Proteomes" id="UP000251002">
    <property type="component" value="Unassembled WGS sequence"/>
</dbReference>
<dbReference type="Pfam" id="PF01497">
    <property type="entry name" value="Peripla_BP_2"/>
    <property type="match status" value="1"/>
</dbReference>
<dbReference type="RefSeq" id="WP_112221247.1">
    <property type="nucleotide sequence ID" value="NZ_CP196859.1"/>
</dbReference>
<comment type="caution">
    <text evidence="5">The sequence shown here is derived from an EMBL/GenBank/DDBJ whole genome shotgun (WGS) entry which is preliminary data.</text>
</comment>
<name>A0A365L603_9BACL</name>
<dbReference type="Gene3D" id="3.40.50.1980">
    <property type="entry name" value="Nitrogenase molybdenum iron protein domain"/>
    <property type="match status" value="2"/>
</dbReference>
<evidence type="ECO:0000256" key="2">
    <source>
        <dbReference type="ARBA" id="ARBA00022729"/>
    </source>
</evidence>
<sequence length="325" mass="34793">MKKFWKFGMSAGLAAVLLAGCGGEDAANEEQQIETPAEPPTEVAEAEFPVTLVDATGEEVVIEEEPQAIVSMIPSNTEIAYELGLGEKIVGVSDFDNYPEETADVEKIGGMEFNVEKIISLEPDIVFAHESGLGAGTEGLDQLTEAGLTVFVVDNAESFEEVYDTITVIGQATGATEEADAIVQQMEVQVNEISEQASNVEETKSVFVEVGSDPEIYTTGSGTFMDEMLQIINAENVAGDQEGWVSMDPEAIVAADPEVIVTTEGGYIENAEEMIKTRSGFAEVTAVEEDAVYSVDADPVNRPGPRLTEGLLELARAVYPEVFSE</sequence>
<keyword evidence="2 3" id="KW-0732">Signal</keyword>
<dbReference type="NCBIfam" id="NF038402">
    <property type="entry name" value="TroA_like"/>
    <property type="match status" value="1"/>
</dbReference>
<dbReference type="AlphaFoldDB" id="A0A365L603"/>
<dbReference type="InterPro" id="IPR002491">
    <property type="entry name" value="ABC_transptr_periplasmic_BD"/>
</dbReference>
<evidence type="ECO:0000313" key="6">
    <source>
        <dbReference type="Proteomes" id="UP000251002"/>
    </source>
</evidence>
<dbReference type="GO" id="GO:0071281">
    <property type="term" value="P:cellular response to iron ion"/>
    <property type="evidence" value="ECO:0007669"/>
    <property type="project" value="TreeGrafter"/>
</dbReference>
<organism evidence="5 6">
    <name type="scientific">Planococcus halotolerans</name>
    <dbReference type="NCBI Taxonomy" id="2233542"/>
    <lineage>
        <taxon>Bacteria</taxon>
        <taxon>Bacillati</taxon>
        <taxon>Bacillota</taxon>
        <taxon>Bacilli</taxon>
        <taxon>Bacillales</taxon>
        <taxon>Caryophanaceae</taxon>
        <taxon>Planococcus</taxon>
    </lineage>
</organism>
<protein>
    <submittedName>
        <fullName evidence="5">ABC transporter substrate-binding protein</fullName>
    </submittedName>
</protein>
<comment type="similarity">
    <text evidence="1">Belongs to the bacterial solute-binding protein 8 family.</text>
</comment>
<evidence type="ECO:0000259" key="4">
    <source>
        <dbReference type="PROSITE" id="PS50983"/>
    </source>
</evidence>
<keyword evidence="6" id="KW-1185">Reference proteome</keyword>
<dbReference type="PANTHER" id="PTHR30535:SF34">
    <property type="entry name" value="MOLYBDATE-BINDING PROTEIN MOLA"/>
    <property type="match status" value="1"/>
</dbReference>
<dbReference type="FunFam" id="3.40.50.1980:FF:000035">
    <property type="entry name" value="Iron ABC transporter substrate-binding protein"/>
    <property type="match status" value="1"/>
</dbReference>
<dbReference type="PANTHER" id="PTHR30535">
    <property type="entry name" value="VITAMIN B12-BINDING PROTEIN"/>
    <property type="match status" value="1"/>
</dbReference>
<evidence type="ECO:0000256" key="3">
    <source>
        <dbReference type="SAM" id="SignalP"/>
    </source>
</evidence>
<dbReference type="SUPFAM" id="SSF53807">
    <property type="entry name" value="Helical backbone' metal receptor"/>
    <property type="match status" value="1"/>
</dbReference>
<feature type="domain" description="Fe/B12 periplasmic-binding" evidence="4">
    <location>
        <begin position="68"/>
        <end position="322"/>
    </location>
</feature>
<dbReference type="InterPro" id="IPR050902">
    <property type="entry name" value="ABC_Transporter_SBP"/>
</dbReference>
<reference evidence="5 6" key="1">
    <citation type="submission" date="2018-06" db="EMBL/GenBank/DDBJ databases">
        <title>The draft genome sequences of strains SCU63 and S1.</title>
        <authorList>
            <person name="Gan L."/>
        </authorList>
    </citation>
    <scope>NUCLEOTIDE SEQUENCE [LARGE SCALE GENOMIC DNA]</scope>
    <source>
        <strain evidence="5 6">SCU63</strain>
    </source>
</reference>
<proteinExistence type="inferred from homology"/>
<dbReference type="CDD" id="cd01143">
    <property type="entry name" value="YvrC"/>
    <property type="match status" value="1"/>
</dbReference>
<feature type="signal peptide" evidence="3">
    <location>
        <begin position="1"/>
        <end position="26"/>
    </location>
</feature>
<evidence type="ECO:0000313" key="5">
    <source>
        <dbReference type="EMBL" id="RAZ80819.1"/>
    </source>
</evidence>
<dbReference type="PROSITE" id="PS51257">
    <property type="entry name" value="PROKAR_LIPOPROTEIN"/>
    <property type="match status" value="1"/>
</dbReference>